<dbReference type="GO" id="GO:0006779">
    <property type="term" value="P:porphyrin-containing compound biosynthetic process"/>
    <property type="evidence" value="ECO:0007669"/>
    <property type="project" value="InterPro"/>
</dbReference>
<dbReference type="RefSeq" id="WP_117330632.1">
    <property type="nucleotide sequence ID" value="NZ_QUWK01000008.1"/>
</dbReference>
<dbReference type="GO" id="GO:0005737">
    <property type="term" value="C:cytoplasm"/>
    <property type="evidence" value="ECO:0007669"/>
    <property type="project" value="UniProtKB-SubCell"/>
</dbReference>
<evidence type="ECO:0000313" key="4">
    <source>
        <dbReference type="EMBL" id="RFU94598.1"/>
    </source>
</evidence>
<dbReference type="InterPro" id="IPR023404">
    <property type="entry name" value="rSAM_horseshoe"/>
</dbReference>
<dbReference type="SFLD" id="SFLDS00029">
    <property type="entry name" value="Radical_SAM"/>
    <property type="match status" value="1"/>
</dbReference>
<dbReference type="InterPro" id="IPR010723">
    <property type="entry name" value="HemN_C"/>
</dbReference>
<dbReference type="InterPro" id="IPR058240">
    <property type="entry name" value="rSAM_sf"/>
</dbReference>
<dbReference type="EMBL" id="QUWK01000008">
    <property type="protein sequence ID" value="RFU94598.1"/>
    <property type="molecule type" value="Genomic_DNA"/>
</dbReference>
<dbReference type="CDD" id="cd01335">
    <property type="entry name" value="Radical_SAM"/>
    <property type="match status" value="1"/>
</dbReference>
<protein>
    <recommendedName>
        <fullName evidence="2">Heme chaperone HemW</fullName>
    </recommendedName>
</protein>
<dbReference type="SFLD" id="SFLDG01065">
    <property type="entry name" value="anaerobic_coproporphyrinogen-I"/>
    <property type="match status" value="1"/>
</dbReference>
<sequence length="393" mass="44718">MLTLGGCKPKSLYLHIPFCTTRCSYCSFYSEPETNWKGFREAYVSRLEQEIAVVVQETGGFETIFIGGGNPGSLTCEQLSRLLLAARSTQCREVTIEMNPDTFSEAFFPLFEQKLVTRLSMGIQSMDEEVLRQLGRNATLEDNLQAIALAKKAREQYGIDLSFDVMAALPGQTMQMALQDIETVVSLSEAGHISLYCLTVEEGTELARNVSKREVQVWDDDGQRELLQSLWARLGQLGYEHYEVSNFAREGNVCNHNLVYWDLNTYLGLGSSAASFLHSGNESWHYSQNQDLKDFAEGALFTGYDKEILSSEQLMEEYLMMALRTNRGIEKKHFSDRFLLDFDSLFSNTIAHLDPLWYNNTSHLFVLTEVGWMVLDEIVLRLCLQIPQPLDRH</sequence>
<dbReference type="PROSITE" id="PS51918">
    <property type="entry name" value="RADICAL_SAM"/>
    <property type="match status" value="1"/>
</dbReference>
<dbReference type="Pfam" id="PF06969">
    <property type="entry name" value="HemN_C"/>
    <property type="match status" value="1"/>
</dbReference>
<keyword evidence="2" id="KW-0963">Cytoplasm</keyword>
<comment type="subcellular location">
    <subcellularLocation>
        <location evidence="2">Cytoplasm</location>
    </subcellularLocation>
</comment>
<dbReference type="Proteomes" id="UP000264002">
    <property type="component" value="Unassembled WGS sequence"/>
</dbReference>
<proteinExistence type="inferred from homology"/>
<dbReference type="InterPro" id="IPR034505">
    <property type="entry name" value="Coproporphyrinogen-III_oxidase"/>
</dbReference>
<dbReference type="SFLD" id="SFLDG01082">
    <property type="entry name" value="B12-binding_domain_containing"/>
    <property type="match status" value="1"/>
</dbReference>
<dbReference type="PANTHER" id="PTHR13932:SF5">
    <property type="entry name" value="RADICAL S-ADENOSYL METHIONINE DOMAIN-CONTAINING PROTEIN 1, MITOCHONDRIAL"/>
    <property type="match status" value="1"/>
</dbReference>
<dbReference type="NCBIfam" id="TIGR00539">
    <property type="entry name" value="hemN_rel"/>
    <property type="match status" value="1"/>
</dbReference>
<dbReference type="AlphaFoldDB" id="A0A372MGS9"/>
<keyword evidence="2" id="KW-0949">S-adenosyl-L-methionine</keyword>
<keyword evidence="2" id="KW-0479">Metal-binding</keyword>
<accession>A0A372MGS9</accession>
<evidence type="ECO:0000259" key="3">
    <source>
        <dbReference type="PROSITE" id="PS51918"/>
    </source>
</evidence>
<dbReference type="PANTHER" id="PTHR13932">
    <property type="entry name" value="COPROPORPHYRINIGEN III OXIDASE"/>
    <property type="match status" value="1"/>
</dbReference>
<dbReference type="Pfam" id="PF04055">
    <property type="entry name" value="Radical_SAM"/>
    <property type="match status" value="1"/>
</dbReference>
<comment type="function">
    <text evidence="2">Probably acts as a heme chaperone, transferring heme to an unknown acceptor. Binds one molecule of heme per monomer, possibly covalently. Binds 1 [4Fe-4S] cluster. The cluster is coordinated with 3 cysteines and an exchangeable S-adenosyl-L-methionine.</text>
</comment>
<keyword evidence="2" id="KW-0004">4Fe-4S</keyword>
<dbReference type="SUPFAM" id="SSF102114">
    <property type="entry name" value="Radical SAM enzymes"/>
    <property type="match status" value="1"/>
</dbReference>
<comment type="caution">
    <text evidence="4">The sequence shown here is derived from an EMBL/GenBank/DDBJ whole genome shotgun (WGS) entry which is preliminary data.</text>
</comment>
<feature type="domain" description="Radical SAM core" evidence="3">
    <location>
        <begin position="4"/>
        <end position="240"/>
    </location>
</feature>
<dbReference type="SMART" id="SM00729">
    <property type="entry name" value="Elp3"/>
    <property type="match status" value="1"/>
</dbReference>
<organism evidence="4 5">
    <name type="scientific">Sphaerochaeta halotolerans</name>
    <dbReference type="NCBI Taxonomy" id="2293840"/>
    <lineage>
        <taxon>Bacteria</taxon>
        <taxon>Pseudomonadati</taxon>
        <taxon>Spirochaetota</taxon>
        <taxon>Spirochaetia</taxon>
        <taxon>Spirochaetales</taxon>
        <taxon>Sphaerochaetaceae</taxon>
        <taxon>Sphaerochaeta</taxon>
    </lineage>
</organism>
<dbReference type="InterPro" id="IPR004559">
    <property type="entry name" value="HemW-like"/>
</dbReference>
<name>A0A372MGS9_9SPIR</name>
<keyword evidence="5" id="KW-1185">Reference proteome</keyword>
<dbReference type="Gene3D" id="3.80.30.20">
    <property type="entry name" value="tm_1862 like domain"/>
    <property type="match status" value="1"/>
</dbReference>
<dbReference type="GO" id="GO:0051539">
    <property type="term" value="F:4 iron, 4 sulfur cluster binding"/>
    <property type="evidence" value="ECO:0007669"/>
    <property type="project" value="UniProtKB-UniRule"/>
</dbReference>
<keyword evidence="2" id="KW-0349">Heme</keyword>
<reference evidence="5" key="1">
    <citation type="submission" date="2018-08" db="EMBL/GenBank/DDBJ databases">
        <authorList>
            <person name="Grouzdev D.S."/>
            <person name="Krutkina M.S."/>
        </authorList>
    </citation>
    <scope>NUCLEOTIDE SEQUENCE [LARGE SCALE GENOMIC DNA]</scope>
    <source>
        <strain evidence="5">4-11</strain>
    </source>
</reference>
<keyword evidence="2" id="KW-0408">Iron</keyword>
<reference evidence="4 5" key="2">
    <citation type="submission" date="2018-09" db="EMBL/GenBank/DDBJ databases">
        <title>Genome of Sphaerochaeta halotolerans strain 4-11.</title>
        <authorList>
            <person name="Nazina T.N."/>
            <person name="Sokolova D.S."/>
        </authorList>
    </citation>
    <scope>NUCLEOTIDE SEQUENCE [LARGE SCALE GENOMIC DNA]</scope>
    <source>
        <strain evidence="4 5">4-11</strain>
    </source>
</reference>
<evidence type="ECO:0000256" key="1">
    <source>
        <dbReference type="ARBA" id="ARBA00006100"/>
    </source>
</evidence>
<keyword evidence="2" id="KW-0143">Chaperone</keyword>
<dbReference type="GO" id="GO:0004109">
    <property type="term" value="F:coproporphyrinogen oxidase activity"/>
    <property type="evidence" value="ECO:0007669"/>
    <property type="project" value="InterPro"/>
</dbReference>
<evidence type="ECO:0000313" key="5">
    <source>
        <dbReference type="Proteomes" id="UP000264002"/>
    </source>
</evidence>
<dbReference type="InterPro" id="IPR007197">
    <property type="entry name" value="rSAM"/>
</dbReference>
<dbReference type="GO" id="GO:0046872">
    <property type="term" value="F:metal ion binding"/>
    <property type="evidence" value="ECO:0007669"/>
    <property type="project" value="UniProtKB-UniRule"/>
</dbReference>
<dbReference type="SFLD" id="SFLDF00562">
    <property type="entry name" value="HemN-like__clustered_with_heat"/>
    <property type="match status" value="1"/>
</dbReference>
<keyword evidence="2" id="KW-0411">Iron-sulfur</keyword>
<dbReference type="InterPro" id="IPR006638">
    <property type="entry name" value="Elp3/MiaA/NifB-like_rSAM"/>
</dbReference>
<gene>
    <name evidence="4" type="primary">hemW</name>
    <name evidence="4" type="ORF">DYP60_08780</name>
</gene>
<comment type="similarity">
    <text evidence="1">Belongs to the anaerobic coproporphyrinogen-III oxidase family. HemW subfamily.</text>
</comment>
<evidence type="ECO:0000256" key="2">
    <source>
        <dbReference type="RuleBase" id="RU364116"/>
    </source>
</evidence>